<name>A0A2U1T9W3_9CORY</name>
<comment type="similarity">
    <text evidence="2">Belongs to the bacterial solute-binding protein 8 family.</text>
</comment>
<proteinExistence type="inferred from homology"/>
<accession>A0A2U1T9W3</accession>
<evidence type="ECO:0000313" key="9">
    <source>
        <dbReference type="Proteomes" id="UP000244989"/>
    </source>
</evidence>
<gene>
    <name evidence="8" type="ORF">DF222_00635</name>
</gene>
<dbReference type="Pfam" id="PF01497">
    <property type="entry name" value="Peripla_BP_2"/>
    <property type="match status" value="1"/>
</dbReference>
<dbReference type="Proteomes" id="UP000244989">
    <property type="component" value="Unassembled WGS sequence"/>
</dbReference>
<evidence type="ECO:0000256" key="2">
    <source>
        <dbReference type="ARBA" id="ARBA00008814"/>
    </source>
</evidence>
<sequence>MSTSLPRRLTAAGLALATMVGLTACSSDSPADNDGSAEQSTEQAAEQSAPEDAAFPRTIDTLDGAGNPTEVEIPEQPERIVSGAVSLTGALLSLDAPVVASSGGNPKAPMFDDETGFGLAWNDLAEEKGVEATYTIGSADAEAILAQEPDLVVLSSVGADAGGEIYDQLKDVVPVQVVDYSDQSWQETTREVAEAAGLEEGADEVIANYEESVSQAKGTLDIEGPVNLIALSQEGGVNFFTEESAQGQVLTELGIELAVPSDDLVGTTEQGGGRGDIKAVSVENVPLALDGETVFVMDIDPGTPADEQVRTNPALAETPAVANDRVERLDGQFFRLDAIAAQALVDHLVETYGA</sequence>
<dbReference type="EMBL" id="QEEZ01000001">
    <property type="protein sequence ID" value="PWC02789.1"/>
    <property type="molecule type" value="Genomic_DNA"/>
</dbReference>
<dbReference type="PANTHER" id="PTHR30532:SF24">
    <property type="entry name" value="FERRIC ENTEROBACTIN-BINDING PERIPLASMIC PROTEIN FEPB"/>
    <property type="match status" value="1"/>
</dbReference>
<organism evidence="8 9">
    <name type="scientific">Corynebacterium yudongzhengii</name>
    <dbReference type="NCBI Taxonomy" id="2080740"/>
    <lineage>
        <taxon>Bacteria</taxon>
        <taxon>Bacillati</taxon>
        <taxon>Actinomycetota</taxon>
        <taxon>Actinomycetes</taxon>
        <taxon>Mycobacteriales</taxon>
        <taxon>Corynebacteriaceae</taxon>
        <taxon>Corynebacterium</taxon>
    </lineage>
</organism>
<reference evidence="9" key="1">
    <citation type="submission" date="2018-04" db="EMBL/GenBank/DDBJ databases">
        <authorList>
            <person name="Liu S."/>
            <person name="Wang Z."/>
            <person name="Li J."/>
        </authorList>
    </citation>
    <scope>NUCLEOTIDE SEQUENCE [LARGE SCALE GENOMIC DNA]</scope>
    <source>
        <strain evidence="9">2189</strain>
    </source>
</reference>
<feature type="chain" id="PRO_5038858907" evidence="6">
    <location>
        <begin position="25"/>
        <end position="354"/>
    </location>
</feature>
<keyword evidence="4 6" id="KW-0732">Signal</keyword>
<dbReference type="GO" id="GO:0030288">
    <property type="term" value="C:outer membrane-bounded periplasmic space"/>
    <property type="evidence" value="ECO:0007669"/>
    <property type="project" value="TreeGrafter"/>
</dbReference>
<dbReference type="RefSeq" id="WP_108430871.1">
    <property type="nucleotide sequence ID" value="NZ_CP026947.1"/>
</dbReference>
<feature type="region of interest" description="Disordered" evidence="5">
    <location>
        <begin position="24"/>
        <end position="72"/>
    </location>
</feature>
<comment type="caution">
    <text evidence="8">The sequence shown here is derived from an EMBL/GenBank/DDBJ whole genome shotgun (WGS) entry which is preliminary data.</text>
</comment>
<dbReference type="KEGG" id="cyz:C3B44_01905"/>
<comment type="subcellular location">
    <subcellularLocation>
        <location evidence="1">Cell envelope</location>
    </subcellularLocation>
</comment>
<dbReference type="SUPFAM" id="SSF53807">
    <property type="entry name" value="Helical backbone' metal receptor"/>
    <property type="match status" value="1"/>
</dbReference>
<keyword evidence="3" id="KW-0813">Transport</keyword>
<evidence type="ECO:0000256" key="1">
    <source>
        <dbReference type="ARBA" id="ARBA00004196"/>
    </source>
</evidence>
<evidence type="ECO:0000259" key="7">
    <source>
        <dbReference type="PROSITE" id="PS50983"/>
    </source>
</evidence>
<evidence type="ECO:0000256" key="6">
    <source>
        <dbReference type="SAM" id="SignalP"/>
    </source>
</evidence>
<feature type="domain" description="Fe/B12 periplasmic-binding" evidence="7">
    <location>
        <begin position="79"/>
        <end position="354"/>
    </location>
</feature>
<dbReference type="PANTHER" id="PTHR30532">
    <property type="entry name" value="IRON III DICITRATE-BINDING PERIPLASMIC PROTEIN"/>
    <property type="match status" value="1"/>
</dbReference>
<dbReference type="GO" id="GO:1901678">
    <property type="term" value="P:iron coordination entity transport"/>
    <property type="evidence" value="ECO:0007669"/>
    <property type="project" value="UniProtKB-ARBA"/>
</dbReference>
<dbReference type="PROSITE" id="PS51257">
    <property type="entry name" value="PROKAR_LIPOPROTEIN"/>
    <property type="match status" value="1"/>
</dbReference>
<dbReference type="Gene3D" id="3.40.50.1980">
    <property type="entry name" value="Nitrogenase molybdenum iron protein domain"/>
    <property type="match status" value="2"/>
</dbReference>
<feature type="compositionally biased region" description="Polar residues" evidence="5">
    <location>
        <begin position="25"/>
        <end position="46"/>
    </location>
</feature>
<evidence type="ECO:0000313" key="8">
    <source>
        <dbReference type="EMBL" id="PWC02789.1"/>
    </source>
</evidence>
<dbReference type="PROSITE" id="PS50983">
    <property type="entry name" value="FE_B12_PBP"/>
    <property type="match status" value="1"/>
</dbReference>
<dbReference type="InterPro" id="IPR051313">
    <property type="entry name" value="Bact_iron-sidero_bind"/>
</dbReference>
<dbReference type="NCBIfam" id="NF008200">
    <property type="entry name" value="PRK10957.1"/>
    <property type="match status" value="1"/>
</dbReference>
<dbReference type="InterPro" id="IPR002491">
    <property type="entry name" value="ABC_transptr_periplasmic_BD"/>
</dbReference>
<evidence type="ECO:0000256" key="5">
    <source>
        <dbReference type="SAM" id="MobiDB-lite"/>
    </source>
</evidence>
<keyword evidence="9" id="KW-1185">Reference proteome</keyword>
<dbReference type="OrthoDB" id="9793175at2"/>
<evidence type="ECO:0000256" key="4">
    <source>
        <dbReference type="ARBA" id="ARBA00022729"/>
    </source>
</evidence>
<feature type="signal peptide" evidence="6">
    <location>
        <begin position="1"/>
        <end position="24"/>
    </location>
</feature>
<evidence type="ECO:0000256" key="3">
    <source>
        <dbReference type="ARBA" id="ARBA00022448"/>
    </source>
</evidence>
<dbReference type="AlphaFoldDB" id="A0A2U1T9W3"/>
<protein>
    <submittedName>
        <fullName evidence="8">Fe2+-enterobactin ABC transporter substrate-binding protein</fullName>
    </submittedName>
</protein>